<accession>A0A9P6C1N4</accession>
<dbReference type="Proteomes" id="UP000807342">
    <property type="component" value="Unassembled WGS sequence"/>
</dbReference>
<dbReference type="EMBL" id="MU151284">
    <property type="protein sequence ID" value="KAF9445719.1"/>
    <property type="molecule type" value="Genomic_DNA"/>
</dbReference>
<evidence type="ECO:0000313" key="2">
    <source>
        <dbReference type="EMBL" id="KAF9445719.1"/>
    </source>
</evidence>
<gene>
    <name evidence="2" type="ORF">P691DRAFT_805252</name>
</gene>
<sequence>MNEQTMFITRMEYFLGTPIGFNAQSENTLIPWVHYSGKIDDTDALDQFQLDYSSNIAQYNYACSWAANGSYTLGEGGEDALHGLDGTFFADQETYRWKTAFKSADVPSIIQIDRISANGTTILDTTAAFAFVTDGEPLWPGMLGTLDLGNVPTFPMFNVTTGAILVCDPNITISPAEVVLDGRILNPNLRSGGKDVGNFDHEAAARVLSLALHSATDSTSVTANSTPNVINWSSLNLFIMNLTSESVPVHRGPLEPLPLNIINSRLDRFIQSAAKTYLSGYWDNSTDGTTITSFSSSPANATKRIPVAGITASSRFLIALTAVDGAIVIILATLLWMLWQTQVIYLFDLDGLRKTIFEGHHCAPDVGKC</sequence>
<organism evidence="2 3">
    <name type="scientific">Macrolepiota fuliginosa MF-IS2</name>
    <dbReference type="NCBI Taxonomy" id="1400762"/>
    <lineage>
        <taxon>Eukaryota</taxon>
        <taxon>Fungi</taxon>
        <taxon>Dikarya</taxon>
        <taxon>Basidiomycota</taxon>
        <taxon>Agaricomycotina</taxon>
        <taxon>Agaricomycetes</taxon>
        <taxon>Agaricomycetidae</taxon>
        <taxon>Agaricales</taxon>
        <taxon>Agaricineae</taxon>
        <taxon>Agaricaceae</taxon>
        <taxon>Macrolepiota</taxon>
    </lineage>
</organism>
<evidence type="ECO:0000256" key="1">
    <source>
        <dbReference type="SAM" id="Phobius"/>
    </source>
</evidence>
<comment type="caution">
    <text evidence="2">The sequence shown here is derived from an EMBL/GenBank/DDBJ whole genome shotgun (WGS) entry which is preliminary data.</text>
</comment>
<name>A0A9P6C1N4_9AGAR</name>
<proteinExistence type="predicted"/>
<protein>
    <submittedName>
        <fullName evidence="2">Uncharacterized protein</fullName>
    </submittedName>
</protein>
<reference evidence="2" key="1">
    <citation type="submission" date="2020-11" db="EMBL/GenBank/DDBJ databases">
        <authorList>
            <consortium name="DOE Joint Genome Institute"/>
            <person name="Ahrendt S."/>
            <person name="Riley R."/>
            <person name="Andreopoulos W."/>
            <person name="Labutti K."/>
            <person name="Pangilinan J."/>
            <person name="Ruiz-Duenas F.J."/>
            <person name="Barrasa J.M."/>
            <person name="Sanchez-Garcia M."/>
            <person name="Camarero S."/>
            <person name="Miyauchi S."/>
            <person name="Serrano A."/>
            <person name="Linde D."/>
            <person name="Babiker R."/>
            <person name="Drula E."/>
            <person name="Ayuso-Fernandez I."/>
            <person name="Pacheco R."/>
            <person name="Padilla G."/>
            <person name="Ferreira P."/>
            <person name="Barriuso J."/>
            <person name="Kellner H."/>
            <person name="Castanera R."/>
            <person name="Alfaro M."/>
            <person name="Ramirez L."/>
            <person name="Pisabarro A.G."/>
            <person name="Kuo A."/>
            <person name="Tritt A."/>
            <person name="Lipzen A."/>
            <person name="He G."/>
            <person name="Yan M."/>
            <person name="Ng V."/>
            <person name="Cullen D."/>
            <person name="Martin F."/>
            <person name="Rosso M.-N."/>
            <person name="Henrissat B."/>
            <person name="Hibbett D."/>
            <person name="Martinez A.T."/>
            <person name="Grigoriev I.V."/>
        </authorList>
    </citation>
    <scope>NUCLEOTIDE SEQUENCE</scope>
    <source>
        <strain evidence="2">MF-IS2</strain>
    </source>
</reference>
<keyword evidence="1" id="KW-1133">Transmembrane helix</keyword>
<keyword evidence="3" id="KW-1185">Reference proteome</keyword>
<feature type="transmembrane region" description="Helical" evidence="1">
    <location>
        <begin position="316"/>
        <end position="339"/>
    </location>
</feature>
<dbReference type="AlphaFoldDB" id="A0A9P6C1N4"/>
<evidence type="ECO:0000313" key="3">
    <source>
        <dbReference type="Proteomes" id="UP000807342"/>
    </source>
</evidence>
<keyword evidence="1" id="KW-0812">Transmembrane</keyword>
<keyword evidence="1" id="KW-0472">Membrane</keyword>